<reference evidence="2" key="1">
    <citation type="journal article" name="BMC Genomics">
        <title>Long-read sequencing and de novo genome assembly of marine medaka (Oryzias melastigma).</title>
        <authorList>
            <person name="Liang P."/>
            <person name="Saqib H.S.A."/>
            <person name="Ni X."/>
            <person name="Shen Y."/>
        </authorList>
    </citation>
    <scope>NUCLEOTIDE SEQUENCE</scope>
    <source>
        <strain evidence="2">Bigg-433</strain>
    </source>
</reference>
<feature type="region of interest" description="Disordered" evidence="1">
    <location>
        <begin position="123"/>
        <end position="143"/>
    </location>
</feature>
<evidence type="ECO:0000313" key="3">
    <source>
        <dbReference type="Proteomes" id="UP000646548"/>
    </source>
</evidence>
<name>A0A834L0B1_ORYME</name>
<accession>A0A834L0B1</accession>
<comment type="caution">
    <text evidence="2">The sequence shown here is derived from an EMBL/GenBank/DDBJ whole genome shotgun (WGS) entry which is preliminary data.</text>
</comment>
<gene>
    <name evidence="2" type="ORF">FQA47_021966</name>
</gene>
<evidence type="ECO:0000256" key="1">
    <source>
        <dbReference type="SAM" id="MobiDB-lite"/>
    </source>
</evidence>
<feature type="region of interest" description="Disordered" evidence="1">
    <location>
        <begin position="172"/>
        <end position="234"/>
    </location>
</feature>
<organism evidence="2 3">
    <name type="scientific">Oryzias melastigma</name>
    <name type="common">Marine medaka</name>
    <dbReference type="NCBI Taxonomy" id="30732"/>
    <lineage>
        <taxon>Eukaryota</taxon>
        <taxon>Metazoa</taxon>
        <taxon>Chordata</taxon>
        <taxon>Craniata</taxon>
        <taxon>Vertebrata</taxon>
        <taxon>Euteleostomi</taxon>
        <taxon>Actinopterygii</taxon>
        <taxon>Neopterygii</taxon>
        <taxon>Teleostei</taxon>
        <taxon>Neoteleostei</taxon>
        <taxon>Acanthomorphata</taxon>
        <taxon>Ovalentaria</taxon>
        <taxon>Atherinomorphae</taxon>
        <taxon>Beloniformes</taxon>
        <taxon>Adrianichthyidae</taxon>
        <taxon>Oryziinae</taxon>
        <taxon>Oryzias</taxon>
    </lineage>
</organism>
<sequence length="234" mass="24369">MVNRSVVFGCSNVLKKGVSLHEFTVSIKERGAPRSGGGFEPSPALRRRNAGGVRAPGGRAPDGQGEAAALRGVCDSEAPGVGGAVGSPDGCPAPAAEPARRVFTPYWGREAGGVLLRPARGVASARGAGGPRRPSGKRTRAGVGCARARRRLLSAGRCWAHLLYHDWSTSAEGLSPCERTQTSASSRSFGKSEWLDFSRSAAPPDDGPPAARPDGSDHKRGLVSEVSLQEVEQH</sequence>
<dbReference type="EMBL" id="WKFB01000025">
    <property type="protein sequence ID" value="KAF6738532.1"/>
    <property type="molecule type" value="Genomic_DNA"/>
</dbReference>
<evidence type="ECO:0000313" key="2">
    <source>
        <dbReference type="EMBL" id="KAF6738532.1"/>
    </source>
</evidence>
<proteinExistence type="predicted"/>
<feature type="region of interest" description="Disordered" evidence="1">
    <location>
        <begin position="30"/>
        <end position="65"/>
    </location>
</feature>
<dbReference type="Proteomes" id="UP000646548">
    <property type="component" value="Unassembled WGS sequence"/>
</dbReference>
<protein>
    <submittedName>
        <fullName evidence="2">Uncharacterized protein</fullName>
    </submittedName>
</protein>
<dbReference type="AlphaFoldDB" id="A0A834L0B1"/>
<feature type="compositionally biased region" description="Polar residues" evidence="1">
    <location>
        <begin position="172"/>
        <end position="189"/>
    </location>
</feature>
<feature type="compositionally biased region" description="Low complexity" evidence="1">
    <location>
        <begin position="50"/>
        <end position="63"/>
    </location>
</feature>